<protein>
    <submittedName>
        <fullName evidence="4">Alpha/beta fold hydrolase</fullName>
    </submittedName>
</protein>
<sequence length="251" mass="28333">MKLVRPKAFTMKAGKRAVLLLHGFTGNPADVRRLGRHLHKAGYTCHAPIYRGHGMQAETLIDTNPDDWWQDVLQGYAWLQEEGYEEIACAGVSLGGLFTLRAGAELELKGLVSMSAPILEKSMESLRRRVTYYANEYNRVTGLTQEEAETAQAQLEQHPMPFLEPLQQMITGVREELGDIEAPLYVIQGERDEPLYLESAPIIEREAGSAQKKLSFYKDSGHLITVGREKEALFQDIEAFLDTLDWKEPLE</sequence>
<feature type="active site" description="Charge relay system" evidence="2">
    <location>
        <position position="222"/>
    </location>
</feature>
<keyword evidence="5" id="KW-1185">Reference proteome</keyword>
<keyword evidence="1 4" id="KW-0378">Hydrolase</keyword>
<name>A0A969PRK9_9BACI</name>
<evidence type="ECO:0000259" key="3">
    <source>
        <dbReference type="Pfam" id="PF12146"/>
    </source>
</evidence>
<dbReference type="InterPro" id="IPR022742">
    <property type="entry name" value="Hydrolase_4"/>
</dbReference>
<gene>
    <name evidence="4" type="ORF">HCN83_16145</name>
</gene>
<feature type="domain" description="Serine aminopeptidase S33" evidence="3">
    <location>
        <begin position="15"/>
        <end position="225"/>
    </location>
</feature>
<dbReference type="Gene3D" id="3.40.50.1820">
    <property type="entry name" value="alpha/beta hydrolase"/>
    <property type="match status" value="1"/>
</dbReference>
<dbReference type="SUPFAM" id="SSF53474">
    <property type="entry name" value="alpha/beta-Hydrolases"/>
    <property type="match status" value="1"/>
</dbReference>
<evidence type="ECO:0000313" key="4">
    <source>
        <dbReference type="EMBL" id="NJP39102.1"/>
    </source>
</evidence>
<proteinExistence type="predicted"/>
<dbReference type="PIRSF" id="PIRSF017388">
    <property type="entry name" value="Esterase_lipase"/>
    <property type="match status" value="1"/>
</dbReference>
<feature type="active site" description="Nucleophile" evidence="2">
    <location>
        <position position="93"/>
    </location>
</feature>
<accession>A0A969PRK9</accession>
<dbReference type="GO" id="GO:0016020">
    <property type="term" value="C:membrane"/>
    <property type="evidence" value="ECO:0007669"/>
    <property type="project" value="TreeGrafter"/>
</dbReference>
<evidence type="ECO:0000256" key="1">
    <source>
        <dbReference type="ARBA" id="ARBA00022801"/>
    </source>
</evidence>
<dbReference type="RefSeq" id="WP_168009204.1">
    <property type="nucleotide sequence ID" value="NZ_JAATHJ010000038.1"/>
</dbReference>
<dbReference type="PANTHER" id="PTHR43798">
    <property type="entry name" value="MONOACYLGLYCEROL LIPASE"/>
    <property type="match status" value="1"/>
</dbReference>
<dbReference type="PANTHER" id="PTHR43798:SF31">
    <property type="entry name" value="AB HYDROLASE SUPERFAMILY PROTEIN YCLE"/>
    <property type="match status" value="1"/>
</dbReference>
<dbReference type="Pfam" id="PF12146">
    <property type="entry name" value="Hydrolase_4"/>
    <property type="match status" value="1"/>
</dbReference>
<evidence type="ECO:0000313" key="5">
    <source>
        <dbReference type="Proteomes" id="UP000752012"/>
    </source>
</evidence>
<dbReference type="InterPro" id="IPR012354">
    <property type="entry name" value="Esterase_lipase"/>
</dbReference>
<dbReference type="InterPro" id="IPR050266">
    <property type="entry name" value="AB_hydrolase_sf"/>
</dbReference>
<feature type="active site" description="Charge relay system" evidence="2">
    <location>
        <position position="192"/>
    </location>
</feature>
<evidence type="ECO:0000256" key="2">
    <source>
        <dbReference type="PIRSR" id="PIRSR017388-1"/>
    </source>
</evidence>
<reference evidence="4 5" key="1">
    <citation type="submission" date="2020-03" db="EMBL/GenBank/DDBJ databases">
        <title>Assessment of the enzymatic potential of alkaline-tolerant lipase obtained from Bacillus luteus H11 (technogenic soil) for the bioremediation of saline soils contaminated with petroleum substances.</title>
        <authorList>
            <person name="Kalwasinska A."/>
        </authorList>
    </citation>
    <scope>NUCLEOTIDE SEQUENCE [LARGE SCALE GENOMIC DNA]</scope>
    <source>
        <strain evidence="4 5">H11</strain>
    </source>
</reference>
<dbReference type="AlphaFoldDB" id="A0A969PRK9"/>
<comment type="caution">
    <text evidence="4">The sequence shown here is derived from an EMBL/GenBank/DDBJ whole genome shotgun (WGS) entry which is preliminary data.</text>
</comment>
<dbReference type="GO" id="GO:0052689">
    <property type="term" value="F:carboxylic ester hydrolase activity"/>
    <property type="evidence" value="ECO:0007669"/>
    <property type="project" value="InterPro"/>
</dbReference>
<dbReference type="Proteomes" id="UP000752012">
    <property type="component" value="Unassembled WGS sequence"/>
</dbReference>
<organism evidence="4 5">
    <name type="scientific">Alkalicoccus luteus</name>
    <dbReference type="NCBI Taxonomy" id="1237094"/>
    <lineage>
        <taxon>Bacteria</taxon>
        <taxon>Bacillati</taxon>
        <taxon>Bacillota</taxon>
        <taxon>Bacilli</taxon>
        <taxon>Bacillales</taxon>
        <taxon>Bacillaceae</taxon>
        <taxon>Alkalicoccus</taxon>
    </lineage>
</organism>
<dbReference type="EMBL" id="JAATHJ010000038">
    <property type="protein sequence ID" value="NJP39102.1"/>
    <property type="molecule type" value="Genomic_DNA"/>
</dbReference>
<dbReference type="InterPro" id="IPR029058">
    <property type="entry name" value="AB_hydrolase_fold"/>
</dbReference>